<evidence type="ECO:0000313" key="3">
    <source>
        <dbReference type="Proteomes" id="UP000742786"/>
    </source>
</evidence>
<gene>
    <name evidence="2" type="ORF">GTOL_13114</name>
</gene>
<keyword evidence="2" id="KW-0378">Hydrolase</keyword>
<dbReference type="EMBL" id="CAJQUM010000001">
    <property type="protein sequence ID" value="CAG4885231.1"/>
    <property type="molecule type" value="Genomic_DNA"/>
</dbReference>
<dbReference type="Pfam" id="PF01844">
    <property type="entry name" value="HNH"/>
    <property type="match status" value="1"/>
</dbReference>
<dbReference type="GO" id="GO:0003676">
    <property type="term" value="F:nucleic acid binding"/>
    <property type="evidence" value="ECO:0007669"/>
    <property type="project" value="InterPro"/>
</dbReference>
<keyword evidence="2" id="KW-0255">Endonuclease</keyword>
<evidence type="ECO:0000259" key="1">
    <source>
        <dbReference type="Pfam" id="PF01844"/>
    </source>
</evidence>
<comment type="caution">
    <text evidence="2">The sequence shown here is derived from an EMBL/GenBank/DDBJ whole genome shotgun (WGS) entry which is preliminary data.</text>
</comment>
<dbReference type="RefSeq" id="WP_220636995.1">
    <property type="nucleotide sequence ID" value="NZ_CAJQUM010000001.1"/>
</dbReference>
<dbReference type="InterPro" id="IPR003615">
    <property type="entry name" value="HNH_nuc"/>
</dbReference>
<feature type="domain" description="HNH" evidence="1">
    <location>
        <begin position="138"/>
        <end position="192"/>
    </location>
</feature>
<dbReference type="InterPro" id="IPR002711">
    <property type="entry name" value="HNH"/>
</dbReference>
<name>A0A916J5S6_9PROT</name>
<dbReference type="AlphaFoldDB" id="A0A916J5S6"/>
<protein>
    <submittedName>
        <fullName evidence="2">HNH endonuclease</fullName>
    </submittedName>
</protein>
<evidence type="ECO:0000313" key="2">
    <source>
        <dbReference type="EMBL" id="CAG4885231.1"/>
    </source>
</evidence>
<dbReference type="GO" id="GO:0008270">
    <property type="term" value="F:zinc ion binding"/>
    <property type="evidence" value="ECO:0007669"/>
    <property type="project" value="InterPro"/>
</dbReference>
<keyword evidence="3" id="KW-1185">Reference proteome</keyword>
<sequence length="224" mass="25561">MIYTINVVDIEKALLSLDGEAKAKDIQDYILVTHCSGVIPDNYQNERSFRQTIQRKIEDYCPQAEGYDPSKKEGKFLRIGYGIYRIATGYLELEFPAIEEVSEPEKYVEGATKKIAVNYYERNQKARKKCIDHYDSKCTVCNFDFEKTYGEIGKAFIHVHHVLPLSKVGESYVVDPINDLRPVCANCHAMIHRVSPALSIEQLRRALTTHSAGFVHKTAQERSP</sequence>
<organism evidence="2 3">
    <name type="scientific">Georgfuchsia toluolica</name>
    <dbReference type="NCBI Taxonomy" id="424218"/>
    <lineage>
        <taxon>Bacteria</taxon>
        <taxon>Pseudomonadati</taxon>
        <taxon>Pseudomonadota</taxon>
        <taxon>Betaproteobacteria</taxon>
        <taxon>Nitrosomonadales</taxon>
        <taxon>Sterolibacteriaceae</taxon>
        <taxon>Georgfuchsia</taxon>
    </lineage>
</organism>
<dbReference type="Proteomes" id="UP000742786">
    <property type="component" value="Unassembled WGS sequence"/>
</dbReference>
<dbReference type="GO" id="GO:0004519">
    <property type="term" value="F:endonuclease activity"/>
    <property type="evidence" value="ECO:0007669"/>
    <property type="project" value="UniProtKB-KW"/>
</dbReference>
<dbReference type="Gene3D" id="1.10.30.50">
    <property type="match status" value="1"/>
</dbReference>
<accession>A0A916J5S6</accession>
<dbReference type="CDD" id="cd00085">
    <property type="entry name" value="HNHc"/>
    <property type="match status" value="1"/>
</dbReference>
<reference evidence="2" key="1">
    <citation type="submission" date="2021-04" db="EMBL/GenBank/DDBJ databases">
        <authorList>
            <person name="Hornung B."/>
        </authorList>
    </citation>
    <scope>NUCLEOTIDE SEQUENCE</scope>
    <source>
        <strain evidence="2">G5G6</strain>
    </source>
</reference>
<keyword evidence="2" id="KW-0540">Nuclease</keyword>
<proteinExistence type="predicted"/>